<proteinExistence type="predicted"/>
<accession>X1MK95</accession>
<feature type="region of interest" description="Disordered" evidence="1">
    <location>
        <begin position="1"/>
        <end position="22"/>
    </location>
</feature>
<organism evidence="3">
    <name type="scientific">marine sediment metagenome</name>
    <dbReference type="NCBI Taxonomy" id="412755"/>
    <lineage>
        <taxon>unclassified sequences</taxon>
        <taxon>metagenomes</taxon>
        <taxon>ecological metagenomes</taxon>
    </lineage>
</organism>
<dbReference type="SUPFAM" id="SSF64182">
    <property type="entry name" value="DHH phosphoesterases"/>
    <property type="match status" value="1"/>
</dbReference>
<dbReference type="InterPro" id="IPR003156">
    <property type="entry name" value="DHHA1_dom"/>
</dbReference>
<dbReference type="EMBL" id="BARV01016968">
    <property type="protein sequence ID" value="GAI32052.1"/>
    <property type="molecule type" value="Genomic_DNA"/>
</dbReference>
<dbReference type="Gene3D" id="3.10.310.30">
    <property type="match status" value="1"/>
</dbReference>
<dbReference type="InterPro" id="IPR038763">
    <property type="entry name" value="DHH_sf"/>
</dbReference>
<dbReference type="GO" id="GO:0003676">
    <property type="term" value="F:nucleic acid binding"/>
    <property type="evidence" value="ECO:0007669"/>
    <property type="project" value="InterPro"/>
</dbReference>
<sequence>RGRRGVDVGANRGRCGDRGSEEKGRIRLSGRARQEILKTLGLHLGELMEELGKQFGGSGGGHAGAASMNGEGELEEAKKYLFKALQQKLKPKE</sequence>
<dbReference type="AlphaFoldDB" id="X1MK95"/>
<dbReference type="Pfam" id="PF02272">
    <property type="entry name" value="DHHA1"/>
    <property type="match status" value="1"/>
</dbReference>
<evidence type="ECO:0000256" key="1">
    <source>
        <dbReference type="SAM" id="MobiDB-lite"/>
    </source>
</evidence>
<feature type="non-terminal residue" evidence="3">
    <location>
        <position position="1"/>
    </location>
</feature>
<evidence type="ECO:0000259" key="2">
    <source>
        <dbReference type="Pfam" id="PF02272"/>
    </source>
</evidence>
<comment type="caution">
    <text evidence="3">The sequence shown here is derived from an EMBL/GenBank/DDBJ whole genome shotgun (WGS) entry which is preliminary data.</text>
</comment>
<gene>
    <name evidence="3" type="ORF">S06H3_29007</name>
</gene>
<reference evidence="3" key="1">
    <citation type="journal article" date="2014" name="Front. Microbiol.">
        <title>High frequency of phylogenetically diverse reductive dehalogenase-homologous genes in deep subseafloor sedimentary metagenomes.</title>
        <authorList>
            <person name="Kawai M."/>
            <person name="Futagami T."/>
            <person name="Toyoda A."/>
            <person name="Takaki Y."/>
            <person name="Nishi S."/>
            <person name="Hori S."/>
            <person name="Arai W."/>
            <person name="Tsubouchi T."/>
            <person name="Morono Y."/>
            <person name="Uchiyama I."/>
            <person name="Ito T."/>
            <person name="Fujiyama A."/>
            <person name="Inagaki F."/>
            <person name="Takami H."/>
        </authorList>
    </citation>
    <scope>NUCLEOTIDE SEQUENCE</scope>
    <source>
        <strain evidence="3">Expedition CK06-06</strain>
    </source>
</reference>
<feature type="domain" description="DHHA1" evidence="2">
    <location>
        <begin position="21"/>
        <end position="88"/>
    </location>
</feature>
<name>X1MK95_9ZZZZ</name>
<protein>
    <recommendedName>
        <fullName evidence="2">DHHA1 domain-containing protein</fullName>
    </recommendedName>
</protein>
<evidence type="ECO:0000313" key="3">
    <source>
        <dbReference type="EMBL" id="GAI32052.1"/>
    </source>
</evidence>